<evidence type="ECO:0000313" key="2">
    <source>
        <dbReference type="EMBL" id="KAK8559329.1"/>
    </source>
</evidence>
<evidence type="ECO:0000313" key="3">
    <source>
        <dbReference type="Proteomes" id="UP001472677"/>
    </source>
</evidence>
<dbReference type="EMBL" id="JBBPBM010000015">
    <property type="protein sequence ID" value="KAK8559329.1"/>
    <property type="molecule type" value="Genomic_DNA"/>
</dbReference>
<dbReference type="Proteomes" id="UP001472677">
    <property type="component" value="Unassembled WGS sequence"/>
</dbReference>
<organism evidence="2 3">
    <name type="scientific">Hibiscus sabdariffa</name>
    <name type="common">roselle</name>
    <dbReference type="NCBI Taxonomy" id="183260"/>
    <lineage>
        <taxon>Eukaryota</taxon>
        <taxon>Viridiplantae</taxon>
        <taxon>Streptophyta</taxon>
        <taxon>Embryophyta</taxon>
        <taxon>Tracheophyta</taxon>
        <taxon>Spermatophyta</taxon>
        <taxon>Magnoliopsida</taxon>
        <taxon>eudicotyledons</taxon>
        <taxon>Gunneridae</taxon>
        <taxon>Pentapetalae</taxon>
        <taxon>rosids</taxon>
        <taxon>malvids</taxon>
        <taxon>Malvales</taxon>
        <taxon>Malvaceae</taxon>
        <taxon>Malvoideae</taxon>
        <taxon>Hibiscus</taxon>
    </lineage>
</organism>
<evidence type="ECO:0000256" key="1">
    <source>
        <dbReference type="SAM" id="MobiDB-lite"/>
    </source>
</evidence>
<sequence>MLEYNGEAIRSGLNGAAIGRRNSVACGGKEIRMWRDFCCRSIPICNCFRRPVQLSCHRASSPANRGQGRQCRWQWRQQ</sequence>
<accession>A0ABR2EFA2</accession>
<reference evidence="2 3" key="1">
    <citation type="journal article" date="2024" name="G3 (Bethesda)">
        <title>Genome assembly of Hibiscus sabdariffa L. provides insights into metabolisms of medicinal natural products.</title>
        <authorList>
            <person name="Kim T."/>
        </authorList>
    </citation>
    <scope>NUCLEOTIDE SEQUENCE [LARGE SCALE GENOMIC DNA]</scope>
    <source>
        <strain evidence="2">TK-2024</strain>
        <tissue evidence="2">Old leaves</tissue>
    </source>
</reference>
<comment type="caution">
    <text evidence="2">The sequence shown here is derived from an EMBL/GenBank/DDBJ whole genome shotgun (WGS) entry which is preliminary data.</text>
</comment>
<feature type="region of interest" description="Disordered" evidence="1">
    <location>
        <begin position="59"/>
        <end position="78"/>
    </location>
</feature>
<name>A0ABR2EFA2_9ROSI</name>
<proteinExistence type="predicted"/>
<protein>
    <submittedName>
        <fullName evidence="2">Uncharacterized protein</fullName>
    </submittedName>
</protein>
<gene>
    <name evidence="2" type="ORF">V6N12_042608</name>
</gene>
<feature type="compositionally biased region" description="Low complexity" evidence="1">
    <location>
        <begin position="65"/>
        <end position="78"/>
    </location>
</feature>
<keyword evidence="3" id="KW-1185">Reference proteome</keyword>